<dbReference type="Proteomes" id="UP000013827">
    <property type="component" value="Unassembled WGS sequence"/>
</dbReference>
<organism evidence="5 6">
    <name type="scientific">Emiliania huxleyi (strain CCMP1516)</name>
    <dbReference type="NCBI Taxonomy" id="280463"/>
    <lineage>
        <taxon>Eukaryota</taxon>
        <taxon>Haptista</taxon>
        <taxon>Haptophyta</taxon>
        <taxon>Prymnesiophyceae</taxon>
        <taxon>Isochrysidales</taxon>
        <taxon>Noelaerhabdaceae</taxon>
        <taxon>Emiliania</taxon>
    </lineage>
</organism>
<keyword evidence="1" id="KW-0479">Metal-binding</keyword>
<dbReference type="STRING" id="2903.R1DW16"/>
<dbReference type="GO" id="GO:0008270">
    <property type="term" value="F:zinc ion binding"/>
    <property type="evidence" value="ECO:0007669"/>
    <property type="project" value="UniProtKB-KW"/>
</dbReference>
<dbReference type="HOGENOM" id="CLU_1589486_0_0_1"/>
<dbReference type="EnsemblProtists" id="EOD14931">
    <property type="protein sequence ID" value="EOD14931"/>
    <property type="gene ID" value="EMIHUDRAFT_197591"/>
</dbReference>
<keyword evidence="3" id="KW-0862">Zinc</keyword>
<dbReference type="InterPro" id="IPR001965">
    <property type="entry name" value="Znf_PHD"/>
</dbReference>
<dbReference type="Pfam" id="PF00628">
    <property type="entry name" value="PHD"/>
    <property type="match status" value="1"/>
</dbReference>
<keyword evidence="6" id="KW-1185">Reference proteome</keyword>
<dbReference type="SUPFAM" id="SSF57903">
    <property type="entry name" value="FYVE/PHD zinc finger"/>
    <property type="match status" value="1"/>
</dbReference>
<reference evidence="5" key="2">
    <citation type="submission" date="2024-10" db="UniProtKB">
        <authorList>
            <consortium name="EnsemblProtists"/>
        </authorList>
    </citation>
    <scope>IDENTIFICATION</scope>
</reference>
<dbReference type="eggNOG" id="KOG0383">
    <property type="taxonomic scope" value="Eukaryota"/>
</dbReference>
<evidence type="ECO:0000256" key="1">
    <source>
        <dbReference type="ARBA" id="ARBA00022723"/>
    </source>
</evidence>
<evidence type="ECO:0000256" key="2">
    <source>
        <dbReference type="ARBA" id="ARBA00022771"/>
    </source>
</evidence>
<evidence type="ECO:0000259" key="4">
    <source>
        <dbReference type="SMART" id="SM00249"/>
    </source>
</evidence>
<dbReference type="GeneID" id="17260830"/>
<protein>
    <recommendedName>
        <fullName evidence="4">Zinc finger PHD-type domain-containing protein</fullName>
    </recommendedName>
</protein>
<dbReference type="Gene3D" id="3.30.40.10">
    <property type="entry name" value="Zinc/RING finger domain, C3HC4 (zinc finger)"/>
    <property type="match status" value="1"/>
</dbReference>
<accession>A0A0D3IUJ6</accession>
<dbReference type="PaxDb" id="2903-EOD14931"/>
<name>A0A0D3IUJ6_EMIH1</name>
<dbReference type="RefSeq" id="XP_005767360.1">
    <property type="nucleotide sequence ID" value="XM_005767303.1"/>
</dbReference>
<dbReference type="InterPro" id="IPR011011">
    <property type="entry name" value="Znf_FYVE_PHD"/>
</dbReference>
<dbReference type="InterPro" id="IPR013083">
    <property type="entry name" value="Znf_RING/FYVE/PHD"/>
</dbReference>
<dbReference type="KEGG" id="ehx:EMIHUDRAFT_197591"/>
<keyword evidence="2" id="KW-0863">Zinc-finger</keyword>
<proteinExistence type="predicted"/>
<evidence type="ECO:0000313" key="6">
    <source>
        <dbReference type="Proteomes" id="UP000013827"/>
    </source>
</evidence>
<evidence type="ECO:0000256" key="3">
    <source>
        <dbReference type="ARBA" id="ARBA00022833"/>
    </source>
</evidence>
<evidence type="ECO:0000313" key="5">
    <source>
        <dbReference type="EnsemblProtists" id="EOD14931"/>
    </source>
</evidence>
<dbReference type="InterPro" id="IPR019787">
    <property type="entry name" value="Znf_PHD-finger"/>
</dbReference>
<feature type="domain" description="Zinc finger PHD-type" evidence="4">
    <location>
        <begin position="1"/>
        <end position="36"/>
    </location>
</feature>
<sequence>MLRCCGDGCGRSYHLFCLNPPLPAPPAGEWLCPGCAAAEAEERAQQARRDAQRRRRRDAVPPGARLAKVVREERCGGGGAAAGPCRCAKAHRRALWSFVKAACPGDACDFVGLSVEGRRKLHETVGVILKTSKAPLKLLHKSDAFGAADTRLRVVMQPCRRGWDNYYR</sequence>
<dbReference type="AlphaFoldDB" id="A0A0D3IUJ6"/>
<dbReference type="SMART" id="SM00249">
    <property type="entry name" value="PHD"/>
    <property type="match status" value="1"/>
</dbReference>
<reference evidence="6" key="1">
    <citation type="journal article" date="2013" name="Nature">
        <title>Pan genome of the phytoplankton Emiliania underpins its global distribution.</title>
        <authorList>
            <person name="Read B.A."/>
            <person name="Kegel J."/>
            <person name="Klute M.J."/>
            <person name="Kuo A."/>
            <person name="Lefebvre S.C."/>
            <person name="Maumus F."/>
            <person name="Mayer C."/>
            <person name="Miller J."/>
            <person name="Monier A."/>
            <person name="Salamov A."/>
            <person name="Young J."/>
            <person name="Aguilar M."/>
            <person name="Claverie J.M."/>
            <person name="Frickenhaus S."/>
            <person name="Gonzalez K."/>
            <person name="Herman E.K."/>
            <person name="Lin Y.C."/>
            <person name="Napier J."/>
            <person name="Ogata H."/>
            <person name="Sarno A.F."/>
            <person name="Shmutz J."/>
            <person name="Schroeder D."/>
            <person name="de Vargas C."/>
            <person name="Verret F."/>
            <person name="von Dassow P."/>
            <person name="Valentin K."/>
            <person name="Van de Peer Y."/>
            <person name="Wheeler G."/>
            <person name="Dacks J.B."/>
            <person name="Delwiche C.F."/>
            <person name="Dyhrman S.T."/>
            <person name="Glockner G."/>
            <person name="John U."/>
            <person name="Richards T."/>
            <person name="Worden A.Z."/>
            <person name="Zhang X."/>
            <person name="Grigoriev I.V."/>
            <person name="Allen A.E."/>
            <person name="Bidle K."/>
            <person name="Borodovsky M."/>
            <person name="Bowler C."/>
            <person name="Brownlee C."/>
            <person name="Cock J.M."/>
            <person name="Elias M."/>
            <person name="Gladyshev V.N."/>
            <person name="Groth M."/>
            <person name="Guda C."/>
            <person name="Hadaegh A."/>
            <person name="Iglesias-Rodriguez M.D."/>
            <person name="Jenkins J."/>
            <person name="Jones B.M."/>
            <person name="Lawson T."/>
            <person name="Leese F."/>
            <person name="Lindquist E."/>
            <person name="Lobanov A."/>
            <person name="Lomsadze A."/>
            <person name="Malik S.B."/>
            <person name="Marsh M.E."/>
            <person name="Mackinder L."/>
            <person name="Mock T."/>
            <person name="Mueller-Roeber B."/>
            <person name="Pagarete A."/>
            <person name="Parker M."/>
            <person name="Probert I."/>
            <person name="Quesneville H."/>
            <person name="Raines C."/>
            <person name="Rensing S.A."/>
            <person name="Riano-Pachon D.M."/>
            <person name="Richier S."/>
            <person name="Rokitta S."/>
            <person name="Shiraiwa Y."/>
            <person name="Soanes D.M."/>
            <person name="van der Giezen M."/>
            <person name="Wahlund T.M."/>
            <person name="Williams B."/>
            <person name="Wilson W."/>
            <person name="Wolfe G."/>
            <person name="Wurch L.L."/>
        </authorList>
    </citation>
    <scope>NUCLEOTIDE SEQUENCE</scope>
</reference>